<dbReference type="Proteomes" id="UP000187283">
    <property type="component" value="Unassembled WGS sequence"/>
</dbReference>
<dbReference type="OrthoDB" id="3222at2759"/>
<dbReference type="PROSITE" id="PS00221">
    <property type="entry name" value="MIP"/>
    <property type="match status" value="1"/>
</dbReference>
<dbReference type="InterPro" id="IPR022357">
    <property type="entry name" value="MIP_CS"/>
</dbReference>
<evidence type="ECO:0000313" key="10">
    <source>
        <dbReference type="Proteomes" id="UP000187283"/>
    </source>
</evidence>
<dbReference type="Gene3D" id="1.20.1080.10">
    <property type="entry name" value="Glycerol uptake facilitator protein"/>
    <property type="match status" value="1"/>
</dbReference>
<keyword evidence="6 8" id="KW-0472">Membrane</keyword>
<evidence type="ECO:0000256" key="3">
    <source>
        <dbReference type="ARBA" id="ARBA00022448"/>
    </source>
</evidence>
<keyword evidence="3 7" id="KW-0813">Transport</keyword>
<feature type="transmembrane region" description="Helical" evidence="8">
    <location>
        <begin position="268"/>
        <end position="291"/>
    </location>
</feature>
<sequence length="296" mass="32968">MSRVSIDDKNLFNQGDILPVTHHHQKHVHHNSHKFRMFGLYQLRYKYRHYLSEFFGCVVMIFFGVCSVSTFSFYEQLMSEYWLIVALSWGAAITMALYVSLGNSGGHLNPAVTISMAVFGRFEWKKVPGYIISQLFGCIVGAALSFSVYIEKYNAFDGGVRQTVGPKATAYIFASYPDANNSNMNGFYQEFLVSCVLLFVLQGIFDHKMAPAKTFEPIIVGMLVFVITATTAVVGSSNMNPARDLGPRIFTAIAGWGSEPFTVANHYFWVPVVAPIIGGIVGTGLYELFVIPNNDE</sequence>
<comment type="subcellular location">
    <subcellularLocation>
        <location evidence="1">Membrane</location>
        <topology evidence="1">Multi-pass membrane protein</topology>
    </subcellularLocation>
</comment>
<dbReference type="GO" id="GO:0015250">
    <property type="term" value="F:water channel activity"/>
    <property type="evidence" value="ECO:0007669"/>
    <property type="project" value="TreeGrafter"/>
</dbReference>
<evidence type="ECO:0000256" key="7">
    <source>
        <dbReference type="RuleBase" id="RU000477"/>
    </source>
</evidence>
<keyword evidence="4 7" id="KW-0812">Transmembrane</keyword>
<dbReference type="STRING" id="133412.A0A1R1X996"/>
<dbReference type="GO" id="GO:0005886">
    <property type="term" value="C:plasma membrane"/>
    <property type="evidence" value="ECO:0007669"/>
    <property type="project" value="TreeGrafter"/>
</dbReference>
<dbReference type="InterPro" id="IPR050363">
    <property type="entry name" value="MIP/Aquaporin"/>
</dbReference>
<dbReference type="InterPro" id="IPR000425">
    <property type="entry name" value="MIP"/>
</dbReference>
<dbReference type="SUPFAM" id="SSF81338">
    <property type="entry name" value="Aquaporin-like"/>
    <property type="match status" value="1"/>
</dbReference>
<evidence type="ECO:0000256" key="4">
    <source>
        <dbReference type="ARBA" id="ARBA00022692"/>
    </source>
</evidence>
<evidence type="ECO:0000256" key="2">
    <source>
        <dbReference type="ARBA" id="ARBA00006175"/>
    </source>
</evidence>
<evidence type="ECO:0000256" key="5">
    <source>
        <dbReference type="ARBA" id="ARBA00022989"/>
    </source>
</evidence>
<comment type="similarity">
    <text evidence="2 7">Belongs to the MIP/aquaporin (TC 1.A.8) family.</text>
</comment>
<dbReference type="NCBIfam" id="TIGR00861">
    <property type="entry name" value="MIP"/>
    <property type="match status" value="1"/>
</dbReference>
<evidence type="ECO:0000256" key="8">
    <source>
        <dbReference type="SAM" id="Phobius"/>
    </source>
</evidence>
<keyword evidence="10" id="KW-1185">Reference proteome</keyword>
<evidence type="ECO:0000256" key="1">
    <source>
        <dbReference type="ARBA" id="ARBA00004141"/>
    </source>
</evidence>
<dbReference type="PRINTS" id="PR00783">
    <property type="entry name" value="MINTRINSICP"/>
</dbReference>
<organism evidence="9 10">
    <name type="scientific">Smittium culicis</name>
    <dbReference type="NCBI Taxonomy" id="133412"/>
    <lineage>
        <taxon>Eukaryota</taxon>
        <taxon>Fungi</taxon>
        <taxon>Fungi incertae sedis</taxon>
        <taxon>Zoopagomycota</taxon>
        <taxon>Kickxellomycotina</taxon>
        <taxon>Harpellomycetes</taxon>
        <taxon>Harpellales</taxon>
        <taxon>Legeriomycetaceae</taxon>
        <taxon>Smittium</taxon>
    </lineage>
</organism>
<evidence type="ECO:0000313" key="9">
    <source>
        <dbReference type="EMBL" id="OMJ11178.1"/>
    </source>
</evidence>
<dbReference type="PANTHER" id="PTHR43829">
    <property type="entry name" value="AQUAPORIN OR AQUAGLYCEROPORIN RELATED"/>
    <property type="match status" value="1"/>
</dbReference>
<feature type="transmembrane region" description="Helical" evidence="8">
    <location>
        <begin position="217"/>
        <end position="235"/>
    </location>
</feature>
<dbReference type="Pfam" id="PF00230">
    <property type="entry name" value="MIP"/>
    <property type="match status" value="1"/>
</dbReference>
<feature type="transmembrane region" description="Helical" evidence="8">
    <location>
        <begin position="81"/>
        <end position="101"/>
    </location>
</feature>
<accession>A0A1R1X996</accession>
<gene>
    <name evidence="9" type="ORF">AYI70_g9884</name>
</gene>
<dbReference type="CDD" id="cd00333">
    <property type="entry name" value="MIP"/>
    <property type="match status" value="1"/>
</dbReference>
<evidence type="ECO:0000256" key="6">
    <source>
        <dbReference type="ARBA" id="ARBA00023136"/>
    </source>
</evidence>
<feature type="transmembrane region" description="Helical" evidence="8">
    <location>
        <begin position="187"/>
        <end position="205"/>
    </location>
</feature>
<keyword evidence="5 8" id="KW-1133">Transmembrane helix</keyword>
<dbReference type="AlphaFoldDB" id="A0A1R1X996"/>
<name>A0A1R1X996_9FUNG</name>
<feature type="transmembrane region" description="Helical" evidence="8">
    <location>
        <begin position="131"/>
        <end position="150"/>
    </location>
</feature>
<dbReference type="InterPro" id="IPR023271">
    <property type="entry name" value="Aquaporin-like"/>
</dbReference>
<protein>
    <submittedName>
        <fullName evidence="9">Aquaporin-9</fullName>
    </submittedName>
</protein>
<reference evidence="9 10" key="1">
    <citation type="submission" date="2017-01" db="EMBL/GenBank/DDBJ databases">
        <authorList>
            <person name="Mah S.A."/>
            <person name="Swanson W.J."/>
            <person name="Moy G.W."/>
            <person name="Vacquier V.D."/>
        </authorList>
    </citation>
    <scope>NUCLEOTIDE SEQUENCE [LARGE SCALE GENOMIC DNA]</scope>
    <source>
        <strain evidence="9 10">GSMNP</strain>
    </source>
</reference>
<comment type="caution">
    <text evidence="9">The sequence shown here is derived from an EMBL/GenBank/DDBJ whole genome shotgun (WGS) entry which is preliminary data.</text>
</comment>
<feature type="transmembrane region" description="Helical" evidence="8">
    <location>
        <begin position="50"/>
        <end position="74"/>
    </location>
</feature>
<dbReference type="GO" id="GO:0015254">
    <property type="term" value="F:glycerol channel activity"/>
    <property type="evidence" value="ECO:0007669"/>
    <property type="project" value="TreeGrafter"/>
</dbReference>
<dbReference type="PANTHER" id="PTHR43829:SF9">
    <property type="entry name" value="AQUAPORIN-9"/>
    <property type="match status" value="1"/>
</dbReference>
<dbReference type="EMBL" id="LSSN01004641">
    <property type="protein sequence ID" value="OMJ11178.1"/>
    <property type="molecule type" value="Genomic_DNA"/>
</dbReference>
<proteinExistence type="inferred from homology"/>